<name>A0AAV0CKX4_9ASTE</name>
<accession>A0AAV0CKX4</accession>
<evidence type="ECO:0000313" key="2">
    <source>
        <dbReference type="EMBL" id="CAH9079772.1"/>
    </source>
</evidence>
<gene>
    <name evidence="2" type="ORF">CEPIT_LOCUS7045</name>
</gene>
<reference evidence="2" key="1">
    <citation type="submission" date="2022-07" db="EMBL/GenBank/DDBJ databases">
        <authorList>
            <person name="Macas J."/>
            <person name="Novak P."/>
            <person name="Neumann P."/>
        </authorList>
    </citation>
    <scope>NUCLEOTIDE SEQUENCE</scope>
</reference>
<evidence type="ECO:0000256" key="1">
    <source>
        <dbReference type="SAM" id="MobiDB-lite"/>
    </source>
</evidence>
<dbReference type="EMBL" id="CAMAPF010000033">
    <property type="protein sequence ID" value="CAH9079772.1"/>
    <property type="molecule type" value="Genomic_DNA"/>
</dbReference>
<evidence type="ECO:0000313" key="3">
    <source>
        <dbReference type="Proteomes" id="UP001152523"/>
    </source>
</evidence>
<keyword evidence="3" id="KW-1185">Reference proteome</keyword>
<feature type="compositionally biased region" description="Low complexity" evidence="1">
    <location>
        <begin position="120"/>
        <end position="133"/>
    </location>
</feature>
<protein>
    <submittedName>
        <fullName evidence="2">Uncharacterized protein</fullName>
    </submittedName>
</protein>
<feature type="region of interest" description="Disordered" evidence="1">
    <location>
        <begin position="120"/>
        <end position="163"/>
    </location>
</feature>
<sequence length="163" mass="17574">MISREISFLATTRTCSGAKITSSPIQQWMMMRIFLGGVPPICKNRTVVTGEERTKIEFSRDSAGAFSFGIVDVLCGLDDDYAVSSSPAAGYSKINLHPDLFNFSAAAAMLPAPHSPFWSENSSSRASSSSSSSPNVVRFGSMKRPFGKRIKSPRKENSVLGIG</sequence>
<comment type="caution">
    <text evidence="2">The sequence shown here is derived from an EMBL/GenBank/DDBJ whole genome shotgun (WGS) entry which is preliminary data.</text>
</comment>
<organism evidence="2 3">
    <name type="scientific">Cuscuta epithymum</name>
    <dbReference type="NCBI Taxonomy" id="186058"/>
    <lineage>
        <taxon>Eukaryota</taxon>
        <taxon>Viridiplantae</taxon>
        <taxon>Streptophyta</taxon>
        <taxon>Embryophyta</taxon>
        <taxon>Tracheophyta</taxon>
        <taxon>Spermatophyta</taxon>
        <taxon>Magnoliopsida</taxon>
        <taxon>eudicotyledons</taxon>
        <taxon>Gunneridae</taxon>
        <taxon>Pentapetalae</taxon>
        <taxon>asterids</taxon>
        <taxon>lamiids</taxon>
        <taxon>Solanales</taxon>
        <taxon>Convolvulaceae</taxon>
        <taxon>Cuscuteae</taxon>
        <taxon>Cuscuta</taxon>
        <taxon>Cuscuta subgen. Cuscuta</taxon>
    </lineage>
</organism>
<dbReference type="Proteomes" id="UP001152523">
    <property type="component" value="Unassembled WGS sequence"/>
</dbReference>
<proteinExistence type="predicted"/>
<dbReference type="AlphaFoldDB" id="A0AAV0CKX4"/>